<keyword evidence="8 15" id="KW-1133">Transmembrane helix</keyword>
<evidence type="ECO:0000256" key="14">
    <source>
        <dbReference type="SAM" id="MobiDB-lite"/>
    </source>
</evidence>
<evidence type="ECO:0000256" key="3">
    <source>
        <dbReference type="ARBA" id="ARBA00022692"/>
    </source>
</evidence>
<feature type="domain" description="Cadherin" evidence="18">
    <location>
        <begin position="43"/>
        <end position="105"/>
    </location>
</feature>
<evidence type="ECO:0000313" key="20">
    <source>
        <dbReference type="Proteomes" id="UP001176961"/>
    </source>
</evidence>
<feature type="domain" description="Cadherin" evidence="18">
    <location>
        <begin position="2824"/>
        <end position="2926"/>
    </location>
</feature>
<comment type="caution">
    <text evidence="19">The sequence shown here is derived from an EMBL/GenBank/DDBJ whole genome shotgun (WGS) entry which is preliminary data.</text>
</comment>
<evidence type="ECO:0000256" key="12">
    <source>
        <dbReference type="PROSITE-ProRule" id="PRU00043"/>
    </source>
</evidence>
<gene>
    <name evidence="19" type="ORF">CYNAS_LOCUS11830</name>
</gene>
<dbReference type="Proteomes" id="UP001176961">
    <property type="component" value="Unassembled WGS sequence"/>
</dbReference>
<dbReference type="PROSITE" id="PS00022">
    <property type="entry name" value="EGF_1"/>
    <property type="match status" value="1"/>
</dbReference>
<feature type="region of interest" description="Disordered" evidence="14">
    <location>
        <begin position="1"/>
        <end position="30"/>
    </location>
</feature>
<dbReference type="SMART" id="SM00181">
    <property type="entry name" value="EGF"/>
    <property type="match status" value="3"/>
</dbReference>
<feature type="domain" description="Cadherin" evidence="18">
    <location>
        <begin position="1099"/>
        <end position="1196"/>
    </location>
</feature>
<evidence type="ECO:0000256" key="8">
    <source>
        <dbReference type="ARBA" id="ARBA00022989"/>
    </source>
</evidence>
<dbReference type="CDD" id="cd11304">
    <property type="entry name" value="Cadherin_repeat"/>
    <property type="match status" value="21"/>
</dbReference>
<keyword evidence="2 13" id="KW-0245">EGF-like domain</keyword>
<dbReference type="FunFam" id="2.60.40.60:FF:000104">
    <property type="entry name" value="cadherin-23 isoform X1"/>
    <property type="match status" value="2"/>
</dbReference>
<comment type="caution">
    <text evidence="13">Lacks conserved residue(s) required for the propagation of feature annotation.</text>
</comment>
<accession>A0AA36GX87</accession>
<dbReference type="PROSITE" id="PS50026">
    <property type="entry name" value="EGF_3"/>
    <property type="match status" value="1"/>
</dbReference>
<evidence type="ECO:0000256" key="4">
    <source>
        <dbReference type="ARBA" id="ARBA00022729"/>
    </source>
</evidence>
<dbReference type="PANTHER" id="PTHR24028">
    <property type="entry name" value="CADHERIN-87A"/>
    <property type="match status" value="1"/>
</dbReference>
<evidence type="ECO:0000256" key="9">
    <source>
        <dbReference type="ARBA" id="ARBA00023136"/>
    </source>
</evidence>
<evidence type="ECO:0000256" key="2">
    <source>
        <dbReference type="ARBA" id="ARBA00022536"/>
    </source>
</evidence>
<sequence length="3967" mass="437315">MFAPIAGKLPVRTSSDARHPTDPVPGEAPVGTRVGRVSLTPGFTYRVSGVNNYFDFNAAGWITLRAPLDREKTNGSVDLLLVSTPPSIIHVVVKVLDINDNAPEFPVPFQNVSIVESSAIGTRIPLLPATDRDAGLNGTVVDYRIENPVEEFDLIYDGSGLLYLEVRQALDRESKQLVVMNISARDGGVPARTSYTTIYVEILDVNDNAPTFSSREIEAKWNGLAGTPIFTLNATDADHGRNGEIIYSIPGVEREHFRIEGSQVFAQKDNPPCCASPPCSECFVSIKATDRGIPPLESTALLKVLLTTENLHDPQITIRLHPSTVDFALIETGALAGKAVAVLTVTDEDGPLLDPSPISIESGNEDSVFDLIVQRQFSILKLAKNADNIDRSEFDLHFLAKDGQTPPRMMRRLLKVYNEAKLTAFPVMVEKNLAVSLPENSPVGSFVTQVHTNSSECRFFLSGTAPFHVDESSGIITTTSNLDINNASTYTLEVMVQLPPPSIQPMTSTVTVTITDVNDHAPTFVDLPDRLSISEDTRVGSTVLMVKALDKDRGENALVSYRLIDSPGSNYLSIDNRSGKLTLKKALDFEEIRQFDAEIEACDRGSPNLCSEVDLPIIVLDVNDNSPEFQCPATHAVLPLNAPPGTVVAKISAVDRDSGVAGRVHYALLDAITGFSIDRTTGEIRTTESLQDKVYKTRIGAMDGNGVTSTNNATVTLYTSKSNVLQWSEGPDTIDVNASARVGEVLGTYKTTLPSSLKVTSRLLSIDHQGKLTVASSLPIDIDQFHVVLIAESNNTAISKCIHLRIKRDPRPPTFPKKAMTMKLARDAPLGMEILKVDPGTKSDFKTDCRWLRVDSNGVLSIKELIDKSIDGVQCAVEAQDTKGAKDTVNLLLTMETSKKPLQLNASYNLHVKEGTRPGAELTTLSTDSNYVFEANFDTYVGVFPDGTVYVRKAITRTAADVITVPITATHRIHNNTYSTLIHVYVDDVNDHVPKCSEQAHFTVKENMGIGTTVGFLNATDEDTGLNGVLGYRLIDNQNLLHIGFATGRITTATVFDAESLRKVDFKYEVFDHGSPQNTAICNATIEIADVNDNSPTFEQLFYSVDVNVNNPIENRTIMAVKAIDKDINDKVTYRLLNYHHLFEINQTLGEVSRKGKLRSDSRYNISIAAEDQDRKRAETFLIVITGSDNDLYPVFDKMMEPLRIPSTASIGSLVGKVRAMAGSHVIKYHISDHRFDVDSWGNVILTAPVGYSPSQEVVVTASTPFRNATALMKVLITSDSDVPKSEETFWVEENTVTSMITELGDDYKVLLTVPRTSAFAVRDRKLVLVSPLDRENSSSYKILVGSNRVTRLLTVDVQDVNDNDPDCDVTTFLAHTAPLTIPLKCADPDTGDSSNLFYRVTSPDATITRDGRLTVPSLKEPVTSIYMEISDGNETTKRTKTVLVHVIRANTRDAGISFPSKDISMLMTSSQPIGTKLGRITAESALPVKYYVSGSSLIRINEETGVISTRRTTIKDETVVVIAVSSKGVASVRVNIELIEDQLILPRREFLFVPSSLTAVHSLGKIDIGRDDVSMDLSDPYFYIRGSELFSKKPLDFKGAPFYNCTAHVWKGRVSTEVEIFVLPPSTETTRPNDSDRLEFWIRENAPYGSIVGQMPATNEAVSYSVIGNSGLSIDSKTGILKTAMLFDHETQQIYNFKLRTTLTSGEMLNRDAVLFIDDENDNIPKFDRKIYEVEVSENVDVGEELLQLRWSDRDFNNAFHLSIVDGNELGQFDVDREGRITVSRPLDREQINEHRLTVQLSDGIAPYPYHTTECTVIIRLSDVNDNAPAFVSAPEFLVEENSPRMKVIGRAKAIDVDEGRNAQVFYRIVPETLPFAEFVIDAVHGDIMVNKPLDFEKSQNYTFTVVAMDYGSPQMQTEQQITVHIVDVNDHNPVISTNEDVVSVDEVVPRGSTIVTFNLTDEDTIENSASVFALEDGYGIFDVSPVSGQLFLTTPLDFKTQSLYNITVSARNIGGGPKSYKSITVQVIDKNDEAPRFLGGSPVQFSVYENLPGPYPAKIGSTISEDLDEGENGLVAYSIFNGNTSLFSINSATGDLLVLAPLDREEHTEHFITVQAIDSGSPRHSAITEIKVTVLDDNDNAPEFDQPYYIVHVRENSKIGGRVMQVKAVDRDEGMNGVIRYALLGESPFAINKLTGVISIAGELDREITDKYQISIKASDSGKYKQHSSTANLTVLIDDVNDNNPVIRNKLLDVFVPNNLKKGDVVHVVDATDNDEDSRLFYNITGPDARYFTINEHGEILAKTSLENKAYYSITVAVFDVGGLNTSASFTFYVDHYQKFPRWTATLNNTKISENTIGEVFRFQAESPGNDSNHINYSILSGNDGSFVIDPITGRLSIRSGLDRERRSIYRLWIAATDSNTPPKSSITSINIEVEDVNDNCPMFEKVIYTVEVQENADPQQILCVSANDTDLGENARISYTIFERNSVGAFTIDSSTGCIQSSHSLDRESVSEYKLTIKVLDEDDNAPKFSHLFHADVREDLEIGAPILLISANDPDESVNHTFSIDDEELTPFTIDKYTGQISLRQKLDREKESSYRLRVRVSDGTWAVQTGAAITVLDVNDNAPVFEKDRYVFIVNRSQVYQSIGKVQVTDADEGMNGIVHYRFDRDVRCLSIDVISGDLRLLCVPHRGVITATITAQDNGMQAMTSTTVVTVVFPTGSKAECGISVNIGTINGTRLSRLAECCNDDVNEKIVHPTRQFLSETSYVGIDPEGYFVATRDYLIDSRDTATYLISEMADGTAMITKLKLRMSHGNNHSPHFNEKIMRFAVSEDLDDGDVIGVVTANDSDVGLAGKIHYRIQSESEVPLRILANGTLIVVGALDYEAKKRYVYNVTATDRGQPPRNASAQIVVDLLDLNDNPPMIEDKELTYAIISSNDVVCPTIFDIDTPLADLDFFTDSPNVTTSAQHGCIKINDTVPAAINWTVSDDNQSITVKLNLLDMIPKQPEISETNATISENSLDGTIVASFENVIFAEQNDQLSVDSKDVKVQGGHGLRGDVLKIHAKSRFGGRDLQSCNLTLMITRDAPSPLFEKEDYVFNVSKTTPVDTVIHDFRLHLPDNCHMEIVPGNGAEAFCVSKGAALTLCGRLRRNYYSMLMEIICANRTASRAAVSITVIPAPAPHAPLIGFVRESTSSAVIGQLDEKNHQLGKSTYHIGDKHLREIFVLSPDGMLSTLKPLNRSIRSVYRIPIVVQPSAARPLTKTFVVFVDEDAETATTRPKINATALLADPVTEFDLDDLDVGSPPKCQAINNDRYEVSEDCRITIEQSIDNYETINALINNRTVEVALKALRIQHEFAPSMLQLVVYALPSGIAQMLTELQRTYSDLTFYPLAFEMSAYRNTLSLAIVDRNQKVISANDSRDIVARFFKMDEFAHALLESMETNLCANVSCANNGTCQQKVLWNKKSSTFTGPESLWSIPEGVGVANCECPPGFTGELCESMKKCDRASCPDGECTEDGDCVRDCEKTCKNGICTNGVCDCLLGFAGADCSIRTYGTAIEQKRKKTVKMLKKLETAKAPCSELQCGKGECLVQSGRSNTCRCPVGFLAKDCSSDSHVISLSKGSVTFTPTNELRTELELNYSPLVTNEFCNGSQSISMDFRTKNSHGVIVALSYEREFAVIEVHSSKVRYRVFDSYRTPIEITLGSQIVDDGNWHQVALELSGDRKTITFKVDGIGKEAVSRMVLPSIISADLKRVQLGINGLRGQFAGCLRRFVVNGYLQTLSMEESASNEYFTRTVTGDVSPQCDIGSAHLAVFQTPGVLASIICVGILAVAVLAVFALARFVRRHQDKKESSWQRTREIDAYAMRKPRIISTENGHVNHAMNSSVDSLYATADGYETPIGHAYREHKPHLNTKRIVGDVVLGVRNNSSSDINRHSFPSKHSYEEPEPPPVPQRMYRNMSYF</sequence>
<feature type="transmembrane region" description="Helical" evidence="15">
    <location>
        <begin position="3824"/>
        <end position="3845"/>
    </location>
</feature>
<dbReference type="GO" id="GO:0007411">
    <property type="term" value="P:axon guidance"/>
    <property type="evidence" value="ECO:0007669"/>
    <property type="project" value="UniProtKB-ARBA"/>
</dbReference>
<dbReference type="Pfam" id="PF00028">
    <property type="entry name" value="Cadherin"/>
    <property type="match status" value="14"/>
</dbReference>
<evidence type="ECO:0000256" key="1">
    <source>
        <dbReference type="ARBA" id="ARBA00004167"/>
    </source>
</evidence>
<dbReference type="InterPro" id="IPR002126">
    <property type="entry name" value="Cadherin-like_dom"/>
</dbReference>
<dbReference type="CDD" id="cd00110">
    <property type="entry name" value="LamG"/>
    <property type="match status" value="1"/>
</dbReference>
<evidence type="ECO:0000313" key="19">
    <source>
        <dbReference type="EMBL" id="CAJ0599847.1"/>
    </source>
</evidence>
<dbReference type="PROSITE" id="PS00232">
    <property type="entry name" value="CADHERIN_1"/>
    <property type="match status" value="10"/>
</dbReference>
<feature type="domain" description="Cadherin" evidence="18">
    <location>
        <begin position="1729"/>
        <end position="1832"/>
    </location>
</feature>
<feature type="disulfide bond" evidence="13">
    <location>
        <begin position="3493"/>
        <end position="3502"/>
    </location>
</feature>
<dbReference type="FunFam" id="2.60.40.60:FF:000024">
    <property type="entry name" value="FAT atypical cadherin 3"/>
    <property type="match status" value="1"/>
</dbReference>
<evidence type="ECO:0000259" key="16">
    <source>
        <dbReference type="PROSITE" id="PS50025"/>
    </source>
</evidence>
<dbReference type="GO" id="GO:0005509">
    <property type="term" value="F:calcium ion binding"/>
    <property type="evidence" value="ECO:0007669"/>
    <property type="project" value="UniProtKB-UniRule"/>
</dbReference>
<dbReference type="FunFam" id="2.60.40.60:FF:000092">
    <property type="entry name" value="Protocadherin 8"/>
    <property type="match status" value="1"/>
</dbReference>
<dbReference type="InterPro" id="IPR050174">
    <property type="entry name" value="Protocadherin/Cadherin-CA"/>
</dbReference>
<feature type="domain" description="Cadherin" evidence="18">
    <location>
        <begin position="933"/>
        <end position="996"/>
    </location>
</feature>
<dbReference type="GO" id="GO:0005886">
    <property type="term" value="C:plasma membrane"/>
    <property type="evidence" value="ECO:0007669"/>
    <property type="project" value="InterPro"/>
</dbReference>
<feature type="domain" description="Laminin G" evidence="16">
    <location>
        <begin position="3627"/>
        <end position="3809"/>
    </location>
</feature>
<keyword evidence="9 15" id="KW-0472">Membrane</keyword>
<dbReference type="InterPro" id="IPR000742">
    <property type="entry name" value="EGF"/>
</dbReference>
<feature type="domain" description="Cadherin" evidence="18">
    <location>
        <begin position="641"/>
        <end position="733"/>
    </location>
</feature>
<feature type="domain" description="Cadherin" evidence="18">
    <location>
        <begin position="2041"/>
        <end position="2146"/>
    </location>
</feature>
<dbReference type="PROSITE" id="PS50268">
    <property type="entry name" value="CADHERIN_2"/>
    <property type="match status" value="21"/>
</dbReference>
<proteinExistence type="predicted"/>
<dbReference type="Gene3D" id="2.60.40.60">
    <property type="entry name" value="Cadherins"/>
    <property type="match status" value="21"/>
</dbReference>
<feature type="domain" description="Cadherin" evidence="18">
    <location>
        <begin position="1832"/>
        <end position="1937"/>
    </location>
</feature>
<evidence type="ECO:0000256" key="11">
    <source>
        <dbReference type="ARBA" id="ARBA00023180"/>
    </source>
</evidence>
<dbReference type="InterPro" id="IPR020894">
    <property type="entry name" value="Cadherin_CS"/>
</dbReference>
<feature type="domain" description="Cadherin" evidence="18">
    <location>
        <begin position="429"/>
        <end position="524"/>
    </location>
</feature>
<evidence type="ECO:0000256" key="15">
    <source>
        <dbReference type="SAM" id="Phobius"/>
    </source>
</evidence>
<feature type="domain" description="Cadherin" evidence="18">
    <location>
        <begin position="996"/>
        <end position="1098"/>
    </location>
</feature>
<keyword evidence="5" id="KW-0677">Repeat</keyword>
<feature type="region of interest" description="Disordered" evidence="14">
    <location>
        <begin position="3933"/>
        <end position="3957"/>
    </location>
</feature>
<dbReference type="InterPro" id="IPR015919">
    <property type="entry name" value="Cadherin-like_sf"/>
</dbReference>
<evidence type="ECO:0000256" key="6">
    <source>
        <dbReference type="ARBA" id="ARBA00022837"/>
    </source>
</evidence>
<dbReference type="InterPro" id="IPR001791">
    <property type="entry name" value="Laminin_G"/>
</dbReference>
<organism evidence="19 20">
    <name type="scientific">Cylicocyclus nassatus</name>
    <name type="common">Nematode worm</name>
    <dbReference type="NCBI Taxonomy" id="53992"/>
    <lineage>
        <taxon>Eukaryota</taxon>
        <taxon>Metazoa</taxon>
        <taxon>Ecdysozoa</taxon>
        <taxon>Nematoda</taxon>
        <taxon>Chromadorea</taxon>
        <taxon>Rhabditida</taxon>
        <taxon>Rhabditina</taxon>
        <taxon>Rhabditomorpha</taxon>
        <taxon>Strongyloidea</taxon>
        <taxon>Strongylidae</taxon>
        <taxon>Cylicocyclus</taxon>
    </lineage>
</organism>
<feature type="domain" description="Cadherin" evidence="18">
    <location>
        <begin position="2147"/>
        <end position="2249"/>
    </location>
</feature>
<keyword evidence="6 12" id="KW-0106">Calcium</keyword>
<protein>
    <recommendedName>
        <fullName evidence="21">Cadherin domain protein</fullName>
    </recommendedName>
</protein>
<reference evidence="19" key="1">
    <citation type="submission" date="2023-07" db="EMBL/GenBank/DDBJ databases">
        <authorList>
            <consortium name="CYATHOMIX"/>
        </authorList>
    </citation>
    <scope>NUCLEOTIDE SEQUENCE</scope>
    <source>
        <strain evidence="19">N/A</strain>
    </source>
</reference>
<dbReference type="SMART" id="SM00282">
    <property type="entry name" value="LamG"/>
    <property type="match status" value="1"/>
</dbReference>
<dbReference type="PROSITE" id="PS01186">
    <property type="entry name" value="EGF_2"/>
    <property type="match status" value="2"/>
</dbReference>
<dbReference type="InterPro" id="IPR013320">
    <property type="entry name" value="ConA-like_dom_sf"/>
</dbReference>
<name>A0AA36GX87_CYLNA</name>
<feature type="domain" description="Cadherin" evidence="18">
    <location>
        <begin position="2250"/>
        <end position="2345"/>
    </location>
</feature>
<dbReference type="PROSITE" id="PS50025">
    <property type="entry name" value="LAM_G_DOMAIN"/>
    <property type="match status" value="1"/>
</dbReference>
<evidence type="ECO:0000256" key="7">
    <source>
        <dbReference type="ARBA" id="ARBA00022889"/>
    </source>
</evidence>
<dbReference type="Gene3D" id="2.60.120.200">
    <property type="match status" value="1"/>
</dbReference>
<feature type="domain" description="Cadherin" evidence="18">
    <location>
        <begin position="1938"/>
        <end position="2039"/>
    </location>
</feature>
<comment type="subcellular location">
    <subcellularLocation>
        <location evidence="1">Membrane</location>
        <topology evidence="1">Single-pass membrane protein</topology>
    </subcellularLocation>
</comment>
<evidence type="ECO:0008006" key="21">
    <source>
        <dbReference type="Google" id="ProtNLM"/>
    </source>
</evidence>
<evidence type="ECO:0000259" key="18">
    <source>
        <dbReference type="PROSITE" id="PS50268"/>
    </source>
</evidence>
<dbReference type="PANTHER" id="PTHR24028:SF328">
    <property type="entry name" value="CADHERIN-3"/>
    <property type="match status" value="1"/>
</dbReference>
<feature type="domain" description="Cadherin" evidence="18">
    <location>
        <begin position="525"/>
        <end position="629"/>
    </location>
</feature>
<evidence type="ECO:0000256" key="10">
    <source>
        <dbReference type="ARBA" id="ARBA00023157"/>
    </source>
</evidence>
<dbReference type="SUPFAM" id="SSF49899">
    <property type="entry name" value="Concanavalin A-like lectins/glucanases"/>
    <property type="match status" value="1"/>
</dbReference>
<dbReference type="Gene3D" id="2.10.25.10">
    <property type="entry name" value="Laminin"/>
    <property type="match status" value="1"/>
</dbReference>
<keyword evidence="20" id="KW-1185">Reference proteome</keyword>
<feature type="domain" description="Cadherin" evidence="18">
    <location>
        <begin position="2532"/>
        <end position="2630"/>
    </location>
</feature>
<dbReference type="PRINTS" id="PR00205">
    <property type="entry name" value="CADHERIN"/>
</dbReference>
<keyword evidence="4" id="KW-0732">Signal</keyword>
<feature type="domain" description="EGF-like" evidence="17">
    <location>
        <begin position="3445"/>
        <end position="3503"/>
    </location>
</feature>
<feature type="domain" description="Cadherin" evidence="18">
    <location>
        <begin position="1252"/>
        <end position="1368"/>
    </location>
</feature>
<feature type="domain" description="Cadherin" evidence="18">
    <location>
        <begin position="1635"/>
        <end position="1728"/>
    </location>
</feature>
<dbReference type="Pfam" id="PF25374">
    <property type="entry name" value="Cadherin_FAT4_N"/>
    <property type="match status" value="1"/>
</dbReference>
<feature type="domain" description="Cadherin" evidence="18">
    <location>
        <begin position="2346"/>
        <end position="2446"/>
    </location>
</feature>
<evidence type="ECO:0000256" key="13">
    <source>
        <dbReference type="PROSITE-ProRule" id="PRU00076"/>
    </source>
</evidence>
<feature type="domain" description="Cadherin" evidence="18">
    <location>
        <begin position="106"/>
        <end position="212"/>
    </location>
</feature>
<dbReference type="SUPFAM" id="SSF49313">
    <property type="entry name" value="Cadherin-like"/>
    <property type="match status" value="22"/>
</dbReference>
<evidence type="ECO:0000259" key="17">
    <source>
        <dbReference type="PROSITE" id="PS50026"/>
    </source>
</evidence>
<keyword evidence="7" id="KW-0130">Cell adhesion</keyword>
<feature type="domain" description="Cadherin" evidence="18">
    <location>
        <begin position="211"/>
        <end position="316"/>
    </location>
</feature>
<dbReference type="FunFam" id="2.60.40.60:FF:000020">
    <property type="entry name" value="Dachsous cadherin-related 1b"/>
    <property type="match status" value="2"/>
</dbReference>
<keyword evidence="10 13" id="KW-1015">Disulfide bond</keyword>
<keyword evidence="3 15" id="KW-0812">Transmembrane</keyword>
<keyword evidence="11" id="KW-0325">Glycoprotein</keyword>
<feature type="domain" description="Cadherin" evidence="18">
    <location>
        <begin position="2447"/>
        <end position="2530"/>
    </location>
</feature>
<evidence type="ECO:0000256" key="5">
    <source>
        <dbReference type="ARBA" id="ARBA00022737"/>
    </source>
</evidence>
<dbReference type="GO" id="GO:0007156">
    <property type="term" value="P:homophilic cell adhesion via plasma membrane adhesion molecules"/>
    <property type="evidence" value="ECO:0007669"/>
    <property type="project" value="InterPro"/>
</dbReference>
<dbReference type="Pfam" id="PF02210">
    <property type="entry name" value="Laminin_G_2"/>
    <property type="match status" value="1"/>
</dbReference>
<dbReference type="EMBL" id="CATQJL010000223">
    <property type="protein sequence ID" value="CAJ0599847.1"/>
    <property type="molecule type" value="Genomic_DNA"/>
</dbReference>
<dbReference type="SMART" id="SM00112">
    <property type="entry name" value="CA"/>
    <property type="match status" value="22"/>
</dbReference>